<dbReference type="EMBL" id="CP027569">
    <property type="protein sequence ID" value="AVO26800.1"/>
    <property type="molecule type" value="Genomic_DNA"/>
</dbReference>
<dbReference type="SUPFAM" id="SSF142906">
    <property type="entry name" value="YjbR-like"/>
    <property type="match status" value="1"/>
</dbReference>
<dbReference type="OrthoDB" id="9789813at2"/>
<dbReference type="PANTHER" id="PTHR35145">
    <property type="entry name" value="CYTOPLASMIC PROTEIN-RELATED"/>
    <property type="match status" value="1"/>
</dbReference>
<dbReference type="Pfam" id="PF04237">
    <property type="entry name" value="YjbR"/>
    <property type="match status" value="1"/>
</dbReference>
<evidence type="ECO:0008006" key="3">
    <source>
        <dbReference type="Google" id="ProtNLM"/>
    </source>
</evidence>
<proteinExistence type="predicted"/>
<reference evidence="1 2" key="1">
    <citation type="journal article" date="2018" name="Genome Announc.">
        <title>Complete genomes of two Megasphaera elsdenii strains, NCIMB 702410 and ATCC 25940.</title>
        <authorList>
            <person name="Hatmaker E.A."/>
            <person name="O'Dell K."/>
            <person name="Riley L.A."/>
            <person name="Klingeman D.M."/>
            <person name="Guss A.M."/>
        </authorList>
    </citation>
    <scope>NUCLEOTIDE SEQUENCE [LARGE SCALE GENOMIC DNA]</scope>
    <source>
        <strain evidence="1 2">NCIMB702410</strain>
    </source>
</reference>
<dbReference type="GeneID" id="97491242"/>
<evidence type="ECO:0000313" key="2">
    <source>
        <dbReference type="Proteomes" id="UP000238358"/>
    </source>
</evidence>
<name>A0A2S0M5R8_MEGEL</name>
<dbReference type="InterPro" id="IPR038056">
    <property type="entry name" value="YjbR-like_sf"/>
</dbReference>
<dbReference type="InterPro" id="IPR007351">
    <property type="entry name" value="YjbR"/>
</dbReference>
<dbReference type="PANTHER" id="PTHR35145:SF1">
    <property type="entry name" value="CYTOPLASMIC PROTEIN"/>
    <property type="match status" value="1"/>
</dbReference>
<dbReference type="AlphaFoldDB" id="A0A2S0M5R8"/>
<protein>
    <recommendedName>
        <fullName evidence="3">MmcQ family protein</fullName>
    </recommendedName>
</protein>
<sequence>MIPIEETVFSRKRWIESKMLAYGFHKANKTYILEKPFLDGDFKTVLSVTPKGQVTGKVIDSMTQDEYYQLRQETATGPYVNRVRSAYRSLLTDIADSCCSDVLFASSQANRLTQAILDHFQVKPDFPWEHSARYQSYGAFRHRSNRKWFALIMNVTRDVLNKDGNTSPIDILNVKISPAQGEELRKTPGIYPAYHMNHKTWISVVLDETLADEKIGELINTSYQLTTT</sequence>
<gene>
    <name evidence="1" type="ORF">C6Y28_03775</name>
</gene>
<dbReference type="InterPro" id="IPR058532">
    <property type="entry name" value="YjbR/MT2646/Rv2570-like"/>
</dbReference>
<dbReference type="Proteomes" id="UP000238358">
    <property type="component" value="Chromosome"/>
</dbReference>
<accession>A0A2S0M5R8</accession>
<evidence type="ECO:0000313" key="1">
    <source>
        <dbReference type="EMBL" id="AVO26800.1"/>
    </source>
</evidence>
<dbReference type="Gene3D" id="3.90.1150.30">
    <property type="match status" value="1"/>
</dbReference>
<organism evidence="1 2">
    <name type="scientific">Megasphaera elsdenii</name>
    <dbReference type="NCBI Taxonomy" id="907"/>
    <lineage>
        <taxon>Bacteria</taxon>
        <taxon>Bacillati</taxon>
        <taxon>Bacillota</taxon>
        <taxon>Negativicutes</taxon>
        <taxon>Veillonellales</taxon>
        <taxon>Veillonellaceae</taxon>
        <taxon>Megasphaera</taxon>
    </lineage>
</organism>
<dbReference type="RefSeq" id="WP_014015273.1">
    <property type="nucleotide sequence ID" value="NZ_CATZAM010000002.1"/>
</dbReference>